<keyword evidence="5" id="KW-1185">Reference proteome</keyword>
<dbReference type="InterPro" id="IPR016032">
    <property type="entry name" value="Sig_transdc_resp-reg_C-effctor"/>
</dbReference>
<dbReference type="GO" id="GO:0006355">
    <property type="term" value="P:regulation of DNA-templated transcription"/>
    <property type="evidence" value="ECO:0007669"/>
    <property type="project" value="InterPro"/>
</dbReference>
<dbReference type="SUPFAM" id="SSF52172">
    <property type="entry name" value="CheY-like"/>
    <property type="match status" value="1"/>
</dbReference>
<dbReference type="EMBL" id="SNZV01000004">
    <property type="protein sequence ID" value="TDS13712.1"/>
    <property type="molecule type" value="Genomic_DNA"/>
</dbReference>
<keyword evidence="1 4" id="KW-0238">DNA-binding</keyword>
<comment type="caution">
    <text evidence="2">Lacks conserved residue(s) required for the propagation of feature annotation.</text>
</comment>
<evidence type="ECO:0000256" key="1">
    <source>
        <dbReference type="ARBA" id="ARBA00023125"/>
    </source>
</evidence>
<dbReference type="Gene3D" id="3.40.50.2300">
    <property type="match status" value="1"/>
</dbReference>
<dbReference type="AlphaFoldDB" id="A0A4R7D0G3"/>
<evidence type="ECO:0000259" key="3">
    <source>
        <dbReference type="PROSITE" id="PS50110"/>
    </source>
</evidence>
<proteinExistence type="predicted"/>
<dbReference type="PROSITE" id="PS50110">
    <property type="entry name" value="RESPONSE_REGULATORY"/>
    <property type="match status" value="1"/>
</dbReference>
<comment type="caution">
    <text evidence="4">The sequence shown here is derived from an EMBL/GenBank/DDBJ whole genome shotgun (WGS) entry which is preliminary data.</text>
</comment>
<evidence type="ECO:0000313" key="4">
    <source>
        <dbReference type="EMBL" id="TDS13712.1"/>
    </source>
</evidence>
<dbReference type="InterPro" id="IPR051015">
    <property type="entry name" value="EvgA-like"/>
</dbReference>
<protein>
    <submittedName>
        <fullName evidence="4">DNA-binding NarL/FixJ family response regulator</fullName>
    </submittedName>
</protein>
<feature type="domain" description="Response regulatory" evidence="3">
    <location>
        <begin position="1"/>
        <end position="116"/>
    </location>
</feature>
<dbReference type="PANTHER" id="PTHR45566">
    <property type="entry name" value="HTH-TYPE TRANSCRIPTIONAL REGULATOR YHJB-RELATED"/>
    <property type="match status" value="1"/>
</dbReference>
<evidence type="ECO:0000256" key="2">
    <source>
        <dbReference type="PROSITE-ProRule" id="PRU00169"/>
    </source>
</evidence>
<name>A0A4R7D0G3_9SPHI</name>
<dbReference type="InterPro" id="IPR001789">
    <property type="entry name" value="Sig_transdc_resp-reg_receiver"/>
</dbReference>
<dbReference type="GO" id="GO:0003677">
    <property type="term" value="F:DNA binding"/>
    <property type="evidence" value="ECO:0007669"/>
    <property type="project" value="UniProtKB-KW"/>
</dbReference>
<evidence type="ECO:0000313" key="5">
    <source>
        <dbReference type="Proteomes" id="UP000294752"/>
    </source>
</evidence>
<organism evidence="4 5">
    <name type="scientific">Sphingobacterium paludis</name>
    <dbReference type="NCBI Taxonomy" id="1476465"/>
    <lineage>
        <taxon>Bacteria</taxon>
        <taxon>Pseudomonadati</taxon>
        <taxon>Bacteroidota</taxon>
        <taxon>Sphingobacteriia</taxon>
        <taxon>Sphingobacteriales</taxon>
        <taxon>Sphingobacteriaceae</taxon>
        <taxon>Sphingobacterium</taxon>
    </lineage>
</organism>
<accession>A0A4R7D0G3</accession>
<dbReference type="PANTHER" id="PTHR45566:SF1">
    <property type="entry name" value="HTH-TYPE TRANSCRIPTIONAL REGULATOR YHJB-RELATED"/>
    <property type="match status" value="1"/>
</dbReference>
<dbReference type="InterPro" id="IPR011006">
    <property type="entry name" value="CheY-like_superfamily"/>
</dbReference>
<dbReference type="GO" id="GO:0000160">
    <property type="term" value="P:phosphorelay signal transduction system"/>
    <property type="evidence" value="ECO:0007669"/>
    <property type="project" value="InterPro"/>
</dbReference>
<reference evidence="4 5" key="1">
    <citation type="submission" date="2019-03" db="EMBL/GenBank/DDBJ databases">
        <title>Genomic Encyclopedia of Type Strains, Phase III (KMG-III): the genomes of soil and plant-associated and newly described type strains.</title>
        <authorList>
            <person name="Whitman W."/>
        </authorList>
    </citation>
    <scope>NUCLEOTIDE SEQUENCE [LARGE SCALE GENOMIC DNA]</scope>
    <source>
        <strain evidence="4 5">CGMCC 1.12801</strain>
    </source>
</reference>
<sequence>MALIDSRPMYRQRLSDYFKKSAKFDPITSASSVSDFYNILGRNEYDVVLCGLTPAQEAVQTLLNELKSRSIATKIVLLAPLEQKNTIFQGLCHGATAFMPEHLPLPIMEQRLSSHMQDNYWLNPELARLLLRYFGRRYTQARKDAPTLSDTERDLLEMVSEGACQRRIAEEQKAEKKHIRALVGGILTKLHSVHRTEQKSTTPPTLQHM</sequence>
<gene>
    <name evidence="4" type="ORF">B0I21_10438</name>
</gene>
<dbReference type="Proteomes" id="UP000294752">
    <property type="component" value="Unassembled WGS sequence"/>
</dbReference>
<dbReference type="SUPFAM" id="SSF46894">
    <property type="entry name" value="C-terminal effector domain of the bipartite response regulators"/>
    <property type="match status" value="1"/>
</dbReference>